<protein>
    <submittedName>
        <fullName evidence="2">Uncharacterized protein</fullName>
    </submittedName>
</protein>
<gene>
    <name evidence="2" type="ORF">AVEN_32769_1</name>
</gene>
<sequence>MATEEHHPDQRALSNDMAVFSVEKVVDNCAPVRWSPEDLETWGVFVSCYVSPVFDLHNFHFYFSHVEADFCNFFNPLCFLEFSITDLEFAYPKFTTATGGLYWDGPRYFEPRSPELEPLQTSTPNQWADVWSPTYYFTCNRPAYKADFQRNRVSNLEPSNPKAKSLPLDHRDPHPRRVGRRHLLHSTNKSTVFH</sequence>
<comment type="caution">
    <text evidence="2">The sequence shown here is derived from an EMBL/GenBank/DDBJ whole genome shotgun (WGS) entry which is preliminary data.</text>
</comment>
<feature type="compositionally biased region" description="Basic residues" evidence="1">
    <location>
        <begin position="173"/>
        <end position="184"/>
    </location>
</feature>
<dbReference type="Proteomes" id="UP000499080">
    <property type="component" value="Unassembled WGS sequence"/>
</dbReference>
<name>A0A4Y2CV27_ARAVE</name>
<keyword evidence="3" id="KW-1185">Reference proteome</keyword>
<proteinExistence type="predicted"/>
<accession>A0A4Y2CV27</accession>
<evidence type="ECO:0000313" key="3">
    <source>
        <dbReference type="Proteomes" id="UP000499080"/>
    </source>
</evidence>
<feature type="region of interest" description="Disordered" evidence="1">
    <location>
        <begin position="154"/>
        <end position="194"/>
    </location>
</feature>
<feature type="compositionally biased region" description="Polar residues" evidence="1">
    <location>
        <begin position="185"/>
        <end position="194"/>
    </location>
</feature>
<dbReference type="EMBL" id="BGPR01000253">
    <property type="protein sequence ID" value="GBM08223.1"/>
    <property type="molecule type" value="Genomic_DNA"/>
</dbReference>
<dbReference type="AlphaFoldDB" id="A0A4Y2CV27"/>
<evidence type="ECO:0000256" key="1">
    <source>
        <dbReference type="SAM" id="MobiDB-lite"/>
    </source>
</evidence>
<organism evidence="2 3">
    <name type="scientific">Araneus ventricosus</name>
    <name type="common">Orbweaver spider</name>
    <name type="synonym">Epeira ventricosa</name>
    <dbReference type="NCBI Taxonomy" id="182803"/>
    <lineage>
        <taxon>Eukaryota</taxon>
        <taxon>Metazoa</taxon>
        <taxon>Ecdysozoa</taxon>
        <taxon>Arthropoda</taxon>
        <taxon>Chelicerata</taxon>
        <taxon>Arachnida</taxon>
        <taxon>Araneae</taxon>
        <taxon>Araneomorphae</taxon>
        <taxon>Entelegynae</taxon>
        <taxon>Araneoidea</taxon>
        <taxon>Araneidae</taxon>
        <taxon>Araneus</taxon>
    </lineage>
</organism>
<evidence type="ECO:0000313" key="2">
    <source>
        <dbReference type="EMBL" id="GBM08223.1"/>
    </source>
</evidence>
<reference evidence="2 3" key="1">
    <citation type="journal article" date="2019" name="Sci. Rep.">
        <title>Orb-weaving spider Araneus ventricosus genome elucidates the spidroin gene catalogue.</title>
        <authorList>
            <person name="Kono N."/>
            <person name="Nakamura H."/>
            <person name="Ohtoshi R."/>
            <person name="Moran D.A.P."/>
            <person name="Shinohara A."/>
            <person name="Yoshida Y."/>
            <person name="Fujiwara M."/>
            <person name="Mori M."/>
            <person name="Tomita M."/>
            <person name="Arakawa K."/>
        </authorList>
    </citation>
    <scope>NUCLEOTIDE SEQUENCE [LARGE SCALE GENOMIC DNA]</scope>
</reference>